<dbReference type="AlphaFoldDB" id="A0A5M9QVJ0"/>
<proteinExistence type="predicted"/>
<evidence type="ECO:0000313" key="2">
    <source>
        <dbReference type="Proteomes" id="UP000323707"/>
    </source>
</evidence>
<dbReference type="RefSeq" id="WP_150336697.1">
    <property type="nucleotide sequence ID" value="NZ_JAERIX010000025.1"/>
</dbReference>
<organism evidence="1 2">
    <name type="scientific">Helicobacter canis</name>
    <dbReference type="NCBI Taxonomy" id="29419"/>
    <lineage>
        <taxon>Bacteria</taxon>
        <taxon>Pseudomonadati</taxon>
        <taxon>Campylobacterota</taxon>
        <taxon>Epsilonproteobacteria</taxon>
        <taxon>Campylobacterales</taxon>
        <taxon>Helicobacteraceae</taxon>
        <taxon>Helicobacter</taxon>
    </lineage>
</organism>
<dbReference type="Proteomes" id="UP000323707">
    <property type="component" value="Unassembled WGS sequence"/>
</dbReference>
<gene>
    <name evidence="1" type="ORF">F4V45_01200</name>
</gene>
<protein>
    <submittedName>
        <fullName evidence="1">DUF4043 family protein</fullName>
    </submittedName>
</protein>
<dbReference type="InterPro" id="IPR025267">
    <property type="entry name" value="ORF017-like"/>
</dbReference>
<evidence type="ECO:0000313" key="1">
    <source>
        <dbReference type="EMBL" id="KAA8711125.1"/>
    </source>
</evidence>
<comment type="caution">
    <text evidence="1">The sequence shown here is derived from an EMBL/GenBank/DDBJ whole genome shotgun (WGS) entry which is preliminary data.</text>
</comment>
<sequence length="393" mass="43362">MSQLQWNTIDYNSLKTDPNISVKIAQEIERLSWIKSPFQNFTGKGGDRGVRAFDVQNDQPFRPRLKSKLTGDGIEGNADLETNYDDFEILNQTIYPKVVGNALRSPIHQYSTMRHIDFVKEATDSLAEWAQDKRDRALVCALCNDFTNAVICDQANGFKDTKSKKSITTETKTIKAGDTMNVKAIRRAIFMARSGISFDGGEAFPLKPIKADTKTEGGLTIMHHSYIIMLDSYQANQLKADREWVEMQKYAGDRGDKNRIFTGLLGIIDGCPVLDMGIWTKMQVGMPSSSVSDDEFKKNLNALNTPKITPPSEYAGAQPVSFGALIGASALVLAGSQKVNFYIDDTEDAGRKVVCGVDRLLAIAKGRFALESGSLSPFSNQDFAVIGLLSSRE</sequence>
<name>A0A5M9QVJ0_9HELI</name>
<reference evidence="1 2" key="1">
    <citation type="submission" date="2019-09" db="EMBL/GenBank/DDBJ databases">
        <title>Draft genome sequence of various Type strains from the CCUG.</title>
        <authorList>
            <person name="Pineiro-Iglesias B."/>
            <person name="Tunovic T."/>
            <person name="Unosson C."/>
            <person name="Inganas E."/>
            <person name="Ohlen M."/>
            <person name="Cardew S."/>
            <person name="Jensie-Markopoulos S."/>
            <person name="Salva-Serra F."/>
            <person name="Jaen-Luchoro D."/>
            <person name="Karlsson R."/>
            <person name="Svensson-Stadler L."/>
            <person name="Chun J."/>
            <person name="Moore E."/>
        </authorList>
    </citation>
    <scope>NUCLEOTIDE SEQUENCE [LARGE SCALE GENOMIC DNA]</scope>
    <source>
        <strain evidence="1 2">CCUG 32756T</strain>
    </source>
</reference>
<dbReference type="EMBL" id="VXKE01000004">
    <property type="protein sequence ID" value="KAA8711125.1"/>
    <property type="molecule type" value="Genomic_DNA"/>
</dbReference>
<accession>A0A5M9QVJ0</accession>
<dbReference type="Pfam" id="PF13252">
    <property type="entry name" value="Phage_capsid_3"/>
    <property type="match status" value="1"/>
</dbReference>